<dbReference type="PROSITE" id="PS00675">
    <property type="entry name" value="SIGMA54_INTERACT_1"/>
    <property type="match status" value="1"/>
</dbReference>
<dbReference type="Pfam" id="PF02954">
    <property type="entry name" value="HTH_8"/>
    <property type="match status" value="1"/>
</dbReference>
<dbReference type="FunFam" id="3.40.50.300:FF:000006">
    <property type="entry name" value="DNA-binding transcriptional regulator NtrC"/>
    <property type="match status" value="1"/>
</dbReference>
<dbReference type="GO" id="GO:0006355">
    <property type="term" value="P:regulation of DNA-templated transcription"/>
    <property type="evidence" value="ECO:0007669"/>
    <property type="project" value="InterPro"/>
</dbReference>
<name>A0A375IRQ3_9BURK</name>
<dbReference type="EMBL" id="LT991977">
    <property type="protein sequence ID" value="SPK76791.1"/>
    <property type="molecule type" value="Genomic_DNA"/>
</dbReference>
<dbReference type="Gene3D" id="1.10.8.60">
    <property type="match status" value="1"/>
</dbReference>
<dbReference type="InterPro" id="IPR058031">
    <property type="entry name" value="AAA_lid_NorR"/>
</dbReference>
<evidence type="ECO:0000256" key="1">
    <source>
        <dbReference type="ARBA" id="ARBA00022741"/>
    </source>
</evidence>
<dbReference type="GO" id="GO:0005524">
    <property type="term" value="F:ATP binding"/>
    <property type="evidence" value="ECO:0007669"/>
    <property type="project" value="UniProtKB-KW"/>
</dbReference>
<dbReference type="AlphaFoldDB" id="A0A375IRQ3"/>
<dbReference type="GO" id="GO:0043565">
    <property type="term" value="F:sequence-specific DNA binding"/>
    <property type="evidence" value="ECO:0007669"/>
    <property type="project" value="InterPro"/>
</dbReference>
<evidence type="ECO:0000256" key="4">
    <source>
        <dbReference type="ARBA" id="ARBA00023163"/>
    </source>
</evidence>
<evidence type="ECO:0000256" key="3">
    <source>
        <dbReference type="ARBA" id="ARBA00023015"/>
    </source>
</evidence>
<dbReference type="Gene3D" id="1.10.10.60">
    <property type="entry name" value="Homeodomain-like"/>
    <property type="match status" value="1"/>
</dbReference>
<dbReference type="InterPro" id="IPR027417">
    <property type="entry name" value="P-loop_NTPase"/>
</dbReference>
<organism evidence="6 7">
    <name type="scientific">Cupriavidus taiwanensis</name>
    <dbReference type="NCBI Taxonomy" id="164546"/>
    <lineage>
        <taxon>Bacteria</taxon>
        <taxon>Pseudomonadati</taxon>
        <taxon>Pseudomonadota</taxon>
        <taxon>Betaproteobacteria</taxon>
        <taxon>Burkholderiales</taxon>
        <taxon>Burkholderiaceae</taxon>
        <taxon>Cupriavidus</taxon>
    </lineage>
</organism>
<proteinExistence type="predicted"/>
<sequence>MGSPHTLILQSFAMTAPLELVGNHPSVAALRDLVARVARSQARTVLLYGETGTGKSLVARMLHQQSSRAHAEFIDINCAAIPGQLLESELFGHERGAFTGAVGKKEGLVEAGNGGTVFLDEVRELDLVMQSKLLTLLDTRRFRRVGAIRPISVDVRFIAATNKILLSEVNAGKFREDLYYRLQVISINIPPLRERGDDILLLAHHALQRYNRQYGSRMERIDPEVERIFRAYRWPGNVRELENLLERICLLETGNCVLPTHLPARILRELDVAATPAGALPVTAPPPASEAPAGPLDYYAATARFQAGLIEQAVSACGGNLAEAARRLGLSRHALRHQMSKLGLPSV</sequence>
<dbReference type="Pfam" id="PF00158">
    <property type="entry name" value="Sigma54_activat"/>
    <property type="match status" value="1"/>
</dbReference>
<keyword evidence="4" id="KW-0804">Transcription</keyword>
<dbReference type="Pfam" id="PF25601">
    <property type="entry name" value="AAA_lid_14"/>
    <property type="match status" value="1"/>
</dbReference>
<geneLocation type="plasmid" evidence="6">
    <name>II</name>
</geneLocation>
<reference evidence="6 7" key="1">
    <citation type="submission" date="2018-01" db="EMBL/GenBank/DDBJ databases">
        <authorList>
            <person name="Gaut B.S."/>
            <person name="Morton B.R."/>
            <person name="Clegg M.T."/>
            <person name="Duvall M.R."/>
        </authorList>
    </citation>
    <scope>NUCLEOTIDE SEQUENCE [LARGE SCALE GENOMIC DNA]</scope>
    <source>
        <strain evidence="6">Cupriavidus taiwanensis LMG 19425</strain>
        <plasmid evidence="7">Plasmid ii</plasmid>
    </source>
</reference>
<keyword evidence="6" id="KW-0614">Plasmid</keyword>
<dbReference type="CDD" id="cd00009">
    <property type="entry name" value="AAA"/>
    <property type="match status" value="1"/>
</dbReference>
<evidence type="ECO:0000313" key="7">
    <source>
        <dbReference type="Proteomes" id="UP000255505"/>
    </source>
</evidence>
<evidence type="ECO:0000259" key="5">
    <source>
        <dbReference type="PROSITE" id="PS50045"/>
    </source>
</evidence>
<accession>A0A375IRQ3</accession>
<dbReference type="Gene3D" id="3.40.50.300">
    <property type="entry name" value="P-loop containing nucleotide triphosphate hydrolases"/>
    <property type="match status" value="1"/>
</dbReference>
<keyword evidence="2" id="KW-0067">ATP-binding</keyword>
<dbReference type="PRINTS" id="PR01590">
    <property type="entry name" value="HTHFIS"/>
</dbReference>
<protein>
    <submittedName>
        <fullName evidence="6">Sigma54 specific transcriptional regulator Fis family</fullName>
    </submittedName>
</protein>
<dbReference type="InterPro" id="IPR009057">
    <property type="entry name" value="Homeodomain-like_sf"/>
</dbReference>
<evidence type="ECO:0000256" key="2">
    <source>
        <dbReference type="ARBA" id="ARBA00022840"/>
    </source>
</evidence>
<dbReference type="SUPFAM" id="SSF46689">
    <property type="entry name" value="Homeodomain-like"/>
    <property type="match status" value="1"/>
</dbReference>
<dbReference type="PROSITE" id="PS50045">
    <property type="entry name" value="SIGMA54_INTERACT_4"/>
    <property type="match status" value="1"/>
</dbReference>
<dbReference type="InterPro" id="IPR002078">
    <property type="entry name" value="Sigma_54_int"/>
</dbReference>
<dbReference type="InterPro" id="IPR003593">
    <property type="entry name" value="AAA+_ATPase"/>
</dbReference>
<dbReference type="InterPro" id="IPR025662">
    <property type="entry name" value="Sigma_54_int_dom_ATP-bd_1"/>
</dbReference>
<dbReference type="SMART" id="SM00382">
    <property type="entry name" value="AAA"/>
    <property type="match status" value="1"/>
</dbReference>
<dbReference type="PANTHER" id="PTHR32071">
    <property type="entry name" value="TRANSCRIPTIONAL REGULATORY PROTEIN"/>
    <property type="match status" value="1"/>
</dbReference>
<dbReference type="InterPro" id="IPR002197">
    <property type="entry name" value="HTH_Fis"/>
</dbReference>
<evidence type="ECO:0000313" key="6">
    <source>
        <dbReference type="EMBL" id="SPK76791.1"/>
    </source>
</evidence>
<dbReference type="Proteomes" id="UP000255505">
    <property type="component" value="Plasmid II"/>
</dbReference>
<gene>
    <name evidence="6" type="ORF">CT19425_MP80420</name>
</gene>
<keyword evidence="3" id="KW-0805">Transcription regulation</keyword>
<dbReference type="PROSITE" id="PS00688">
    <property type="entry name" value="SIGMA54_INTERACT_3"/>
    <property type="match status" value="1"/>
</dbReference>
<dbReference type="SUPFAM" id="SSF52540">
    <property type="entry name" value="P-loop containing nucleoside triphosphate hydrolases"/>
    <property type="match status" value="1"/>
</dbReference>
<dbReference type="InterPro" id="IPR025944">
    <property type="entry name" value="Sigma_54_int_dom_CS"/>
</dbReference>
<feature type="domain" description="Sigma-54 factor interaction" evidence="5">
    <location>
        <begin position="20"/>
        <end position="250"/>
    </location>
</feature>
<keyword evidence="1" id="KW-0547">Nucleotide-binding</keyword>